<sequence>MPSASGRGVKGNKGILGKKHTVKPSRARLEAAVIYGSAIWFFRVLTRDGLPLWRRRGVAKCHGVFCPIKKIWDMQKRQTP</sequence>
<proteinExistence type="predicted"/>
<dbReference type="EMBL" id="BAABWU010000014">
    <property type="protein sequence ID" value="GAA6197745.1"/>
    <property type="molecule type" value="Genomic_DNA"/>
</dbReference>
<organism evidence="1 2">
    <name type="scientific">Pseudophaeobacter arcticus</name>
    <dbReference type="NCBI Taxonomy" id="385492"/>
    <lineage>
        <taxon>Bacteria</taxon>
        <taxon>Pseudomonadati</taxon>
        <taxon>Pseudomonadota</taxon>
        <taxon>Alphaproteobacteria</taxon>
        <taxon>Rhodobacterales</taxon>
        <taxon>Paracoccaceae</taxon>
        <taxon>Pseudophaeobacter</taxon>
    </lineage>
</organism>
<evidence type="ECO:0000313" key="2">
    <source>
        <dbReference type="Proteomes" id="UP001441944"/>
    </source>
</evidence>
<dbReference type="Proteomes" id="UP001441944">
    <property type="component" value="Unassembled WGS sequence"/>
</dbReference>
<reference evidence="1 2" key="1">
    <citation type="submission" date="2024-04" db="EMBL/GenBank/DDBJ databases">
        <title>Draft genome sequence of Pseudophaeobacter arcticus NBRC 116598.</title>
        <authorList>
            <person name="Miyakawa T."/>
            <person name="Kusuya Y."/>
            <person name="Miura T."/>
        </authorList>
    </citation>
    <scope>NUCLEOTIDE SEQUENCE [LARGE SCALE GENOMIC DNA]</scope>
    <source>
        <strain evidence="1 2">SU-CL00105</strain>
    </source>
</reference>
<accession>A0ABQ0APF3</accession>
<name>A0ABQ0APF3_9RHOB</name>
<keyword evidence="2" id="KW-1185">Reference proteome</keyword>
<protein>
    <submittedName>
        <fullName evidence="1">Uncharacterized protein</fullName>
    </submittedName>
</protein>
<gene>
    <name evidence="1" type="ORF">NBRC116598_31900</name>
</gene>
<evidence type="ECO:0000313" key="1">
    <source>
        <dbReference type="EMBL" id="GAA6197745.1"/>
    </source>
</evidence>
<comment type="caution">
    <text evidence="1">The sequence shown here is derived from an EMBL/GenBank/DDBJ whole genome shotgun (WGS) entry which is preliminary data.</text>
</comment>